<dbReference type="RefSeq" id="XP_013083129.2">
    <property type="nucleotide sequence ID" value="XM_013227675.2"/>
</dbReference>
<evidence type="ECO:0000313" key="8">
    <source>
        <dbReference type="EnsemblMetazoa" id="BGLB020957-PA"/>
    </source>
</evidence>
<protein>
    <recommendedName>
        <fullName evidence="10">Tudor domain-containing protein 5</fullName>
    </recommendedName>
</protein>
<dbReference type="EnsemblMetazoa" id="BGLB020957-RA">
    <property type="protein sequence ID" value="BGLB020957-PA"/>
    <property type="gene ID" value="BGLB020957"/>
</dbReference>
<dbReference type="Pfam" id="PF12872">
    <property type="entry name" value="OST-HTH"/>
    <property type="match status" value="4"/>
</dbReference>
<dbReference type="InterPro" id="IPR025605">
    <property type="entry name" value="OST-HTH/LOTUS_dom"/>
</dbReference>
<keyword evidence="2" id="KW-0963">Cytoplasm</keyword>
<feature type="domain" description="HTH OST-type" evidence="7">
    <location>
        <begin position="287"/>
        <end position="361"/>
    </location>
</feature>
<feature type="region of interest" description="Disordered" evidence="5">
    <location>
        <begin position="854"/>
        <end position="887"/>
    </location>
</feature>
<dbReference type="Gene3D" id="2.30.30.140">
    <property type="match status" value="1"/>
</dbReference>
<evidence type="ECO:0008006" key="10">
    <source>
        <dbReference type="Google" id="ProtNLM"/>
    </source>
</evidence>
<dbReference type="InterPro" id="IPR050621">
    <property type="entry name" value="Tudor_domain_containing"/>
</dbReference>
<dbReference type="Gene3D" id="2.40.50.90">
    <property type="match status" value="1"/>
</dbReference>
<dbReference type="InterPro" id="IPR041966">
    <property type="entry name" value="LOTUS-like"/>
</dbReference>
<dbReference type="PANTHER" id="PTHR22948:SF76">
    <property type="entry name" value="FI20010P1-RELATED"/>
    <property type="match status" value="1"/>
</dbReference>
<dbReference type="AlphaFoldDB" id="A0A2C9KLA2"/>
<dbReference type="KEGG" id="bgt:106068338"/>
<dbReference type="GO" id="GO:0005737">
    <property type="term" value="C:cytoplasm"/>
    <property type="evidence" value="ECO:0007669"/>
    <property type="project" value="UniProtKB-SubCell"/>
</dbReference>
<feature type="domain" description="HTH OST-type" evidence="7">
    <location>
        <begin position="387"/>
        <end position="459"/>
    </location>
</feature>
<dbReference type="GO" id="GO:0030154">
    <property type="term" value="P:cell differentiation"/>
    <property type="evidence" value="ECO:0007669"/>
    <property type="project" value="UniProtKB-ARBA"/>
</dbReference>
<evidence type="ECO:0000259" key="7">
    <source>
        <dbReference type="PROSITE" id="PS51644"/>
    </source>
</evidence>
<keyword evidence="4" id="KW-0744">Spermatogenesis</keyword>
<comment type="subcellular location">
    <subcellularLocation>
        <location evidence="1">Cytoplasm</location>
    </subcellularLocation>
</comment>
<dbReference type="VEuPathDB" id="VectorBase:BGLAX_035004"/>
<reference evidence="8" key="3">
    <citation type="submission" date="2020-05" db="UniProtKB">
        <authorList>
            <consortium name="EnsemblMetazoa"/>
        </authorList>
    </citation>
    <scope>IDENTIFICATION</scope>
    <source>
        <strain evidence="8">BB02</strain>
    </source>
</reference>
<evidence type="ECO:0000313" key="9">
    <source>
        <dbReference type="Proteomes" id="UP000076420"/>
    </source>
</evidence>
<feature type="compositionally biased region" description="Low complexity" evidence="5">
    <location>
        <begin position="865"/>
        <end position="883"/>
    </location>
</feature>
<dbReference type="RefSeq" id="XP_013083130.2">
    <property type="nucleotide sequence ID" value="XM_013227676.2"/>
</dbReference>
<proteinExistence type="predicted"/>
<dbReference type="SMART" id="SM00333">
    <property type="entry name" value="TUDOR"/>
    <property type="match status" value="1"/>
</dbReference>
<dbReference type="STRING" id="6526.A0A2C9KLA2"/>
<dbReference type="RefSeq" id="XP_013083133.2">
    <property type="nucleotide sequence ID" value="XM_013227679.2"/>
</dbReference>
<evidence type="ECO:0000256" key="3">
    <source>
        <dbReference type="ARBA" id="ARBA00022737"/>
    </source>
</evidence>
<dbReference type="EnsemblMetazoa" id="BGLB020957-RF">
    <property type="protein sequence ID" value="BGLB020957-PF"/>
    <property type="gene ID" value="BGLB020957"/>
</dbReference>
<dbReference type="InterPro" id="IPR002999">
    <property type="entry name" value="Tudor"/>
</dbReference>
<keyword evidence="3" id="KW-0677">Repeat</keyword>
<evidence type="ECO:0000256" key="4">
    <source>
        <dbReference type="ARBA" id="ARBA00022871"/>
    </source>
</evidence>
<gene>
    <name evidence="8" type="primary">106068338</name>
</gene>
<sequence length="1194" mass="134629">MTDLNKKREEIKRQIRSLLESAPLGLTLHELKRDYKIFIGSQFPTRELGFNRDEDFLSAIDDVVHISWQGNQMVLQAVASKETKQLVKLINRQKIDPKKNWGVLKNARYDRNLVLAKPYSPKDYPPRNAGSDSMDWRASSLYNYPMPYDEKPRRKTSKKVAPSVSAFVRAQIHDLVRNSQDGVSLIYLRPLFRNTYGTTLEPQLMGFSSLEDMLSSMADTVQMKNYGSEVRVVSTIPPAPSNRSDIKSSVSQNTVASDNVKSNCDTKFKVESKVTKQDPKDQIHCNIPPAFQNYVRQVISNYPKGISSSRFPVEFKATHKLDMPLKTYGYNSVIDFISDLPHIVRMERPNPQGDWMLYPAEVKPDKKSEGKEEKQLADDTDLPPVEIDQLTKDTIVQVLSMHKDGIPLSKFQSVYKDMTGVALEVDKYCNGGIKQLLMSLPYVLISICPKDKYRVYLKDVVATRKFDKLSSIYQPLTNNEQSDDTPQLPIDVVGPGCYYKQQPLPAIDEEHQYINLFVSYIVTPALFWVQLRGTETTVALEDLMDDIEKIYESKKLSREYFMTPAIAKKGLLCAAIYPEDRYWYRAVIMDIKEPFYEVFYVDYGNTCSVTVSQLRLLKAKFLKLPAQAIQARLSHLHPVGEKWEPGARDRMLVLSKERPLCGLVTNIKDRVLSLCLVDTNDESKDVHINDVLTQEGYCTFIADDQFDLSPVQKNDNELIFGENVEPETKSTNRLYVRQVQMSDDIVMNLINLDGHPYFLSFEISKLFFKEDIIGSKLKRDNIDVKKIIVNKANYPDLFQELLLYDVANFTEKCEMLSLFSLSAFPMILKLYGKGEIFDDMRETAQELLNWFDPDDPYWKGEGDTESSSSTTQDDQDSMSTSGGKPTMDELSMALQTLNMQRKRILYKMMSGSQVRDSVTELDDVETKIKKVEDFIKKLESDSGLTHSTSDSPDMLNYQNVMGQDLSAAKTTQKVAPILQSQLENTLLQSSLPSISDTAMLNRVLQEQAALRSNSNLSSLFPGVLQSSVNPSVNPGLMNQQLLATLQQQMLQSQLQHSALEQSFGLPSSHSSVLSSLAPTLLQASGNSFSFTPSEQLQQNTWLLQNQQQQMNAFTSALASLQLGSAASSSNLSDLLSANPSNFQPSAGAPGYNTCLQNTTVSASAPGLTPLQRSRLLQIQQLQNLAAQSNITTSH</sequence>
<dbReference type="GO" id="GO:0007283">
    <property type="term" value="P:spermatogenesis"/>
    <property type="evidence" value="ECO:0007669"/>
    <property type="project" value="UniProtKB-KW"/>
</dbReference>
<organism evidence="8 9">
    <name type="scientific">Biomphalaria glabrata</name>
    <name type="common">Bloodfluke planorb</name>
    <name type="synonym">Freshwater snail</name>
    <dbReference type="NCBI Taxonomy" id="6526"/>
    <lineage>
        <taxon>Eukaryota</taxon>
        <taxon>Metazoa</taxon>
        <taxon>Spiralia</taxon>
        <taxon>Lophotrochozoa</taxon>
        <taxon>Mollusca</taxon>
        <taxon>Gastropoda</taxon>
        <taxon>Heterobranchia</taxon>
        <taxon>Euthyneura</taxon>
        <taxon>Panpulmonata</taxon>
        <taxon>Hygrophila</taxon>
        <taxon>Lymnaeoidea</taxon>
        <taxon>Planorbidae</taxon>
        <taxon>Biomphalaria</taxon>
    </lineage>
</organism>
<reference evidence="8" key="2">
    <citation type="submission" date="2013-03" db="EMBL/GenBank/DDBJ databases">
        <title>Sequence assembly of the Biomphalaria glabrata genome version 4.3.</title>
        <authorList>
            <person name="Warren W."/>
            <person name="Wilson R.K."/>
            <person name="Hillier L.W."/>
            <person name="Minx P."/>
        </authorList>
    </citation>
    <scope>NUCLEOTIDE SEQUENCE</scope>
    <source>
        <strain evidence="8">BB02</strain>
    </source>
</reference>
<evidence type="ECO:0000259" key="6">
    <source>
        <dbReference type="PROSITE" id="PS50304"/>
    </source>
</evidence>
<dbReference type="PROSITE" id="PS50304">
    <property type="entry name" value="TUDOR"/>
    <property type="match status" value="1"/>
</dbReference>
<evidence type="ECO:0000256" key="5">
    <source>
        <dbReference type="SAM" id="MobiDB-lite"/>
    </source>
</evidence>
<dbReference type="FunFam" id="2.30.30.140:FF:000018">
    <property type="entry name" value="Serine/threonine-protein kinase 31"/>
    <property type="match status" value="1"/>
</dbReference>
<evidence type="ECO:0000256" key="1">
    <source>
        <dbReference type="ARBA" id="ARBA00004496"/>
    </source>
</evidence>
<name>A0A2C9KLA2_BIOGL</name>
<feature type="domain" description="HTH OST-type" evidence="7">
    <location>
        <begin position="164"/>
        <end position="237"/>
    </location>
</feature>
<dbReference type="EnsemblMetazoa" id="BGLB020957-RE">
    <property type="protein sequence ID" value="BGLB020957-PE"/>
    <property type="gene ID" value="BGLB020957"/>
</dbReference>
<dbReference type="PROSITE" id="PS51644">
    <property type="entry name" value="HTH_OST"/>
    <property type="match status" value="4"/>
</dbReference>
<dbReference type="EnsemblMetazoa" id="BGLB020957-RD">
    <property type="protein sequence ID" value="BGLB020957-PD"/>
    <property type="gene ID" value="BGLB020957"/>
</dbReference>
<accession>A0A2C9KLA2</accession>
<dbReference type="CDD" id="cd08824">
    <property type="entry name" value="LOTUS"/>
    <property type="match status" value="1"/>
</dbReference>
<feature type="domain" description="Tudor" evidence="6">
    <location>
        <begin position="566"/>
        <end position="624"/>
    </location>
</feature>
<dbReference type="OrthoDB" id="10052065at2759"/>
<dbReference type="CDD" id="cd09972">
    <property type="entry name" value="LOTUS_TDRD_OSKAR"/>
    <property type="match status" value="1"/>
</dbReference>
<dbReference type="InterPro" id="IPR035437">
    <property type="entry name" value="SNase_OB-fold_sf"/>
</dbReference>
<dbReference type="VEuPathDB" id="VectorBase:BGLB020957"/>
<keyword evidence="4" id="KW-0221">Differentiation</keyword>
<feature type="domain" description="HTH OST-type" evidence="7">
    <location>
        <begin position="7"/>
        <end position="80"/>
    </location>
</feature>
<dbReference type="Pfam" id="PF00567">
    <property type="entry name" value="TUDOR"/>
    <property type="match status" value="1"/>
</dbReference>
<dbReference type="Proteomes" id="UP000076420">
    <property type="component" value="Unassembled WGS sequence"/>
</dbReference>
<dbReference type="SUPFAM" id="SSF63748">
    <property type="entry name" value="Tudor/PWWP/MBT"/>
    <property type="match status" value="1"/>
</dbReference>
<dbReference type="PANTHER" id="PTHR22948">
    <property type="entry name" value="TUDOR DOMAIN CONTAINING PROTEIN"/>
    <property type="match status" value="1"/>
</dbReference>
<reference evidence="8" key="1">
    <citation type="journal article" date="2004" name="J. Parasitol.">
        <title>The mitochondrial genome of Biomphalaria glabrata (Gastropoda: Basommatophora), intermediate host of Schistosoma mansoni.</title>
        <authorList>
            <person name="DeJong R.J."/>
            <person name="Emery A.M."/>
            <person name="Adema C.M."/>
        </authorList>
    </citation>
    <scope>NUCLEOTIDE SEQUENCE</scope>
    <source>
        <strain evidence="8">BB02</strain>
    </source>
</reference>
<dbReference type="Gene3D" id="3.30.420.610">
    <property type="entry name" value="LOTUS domain-like"/>
    <property type="match status" value="4"/>
</dbReference>
<evidence type="ECO:0000256" key="2">
    <source>
        <dbReference type="ARBA" id="ARBA00022490"/>
    </source>
</evidence>
<dbReference type="EnsemblMetazoa" id="BGLB020957-RB">
    <property type="protein sequence ID" value="BGLB020957-PB"/>
    <property type="gene ID" value="BGLB020957"/>
</dbReference>